<keyword evidence="3" id="KW-1185">Reference proteome</keyword>
<sequence>MNWIKRPLLFVTCSVPFLLELATIPNLTAQAQTQVNPTLLSQPQKPPLLISQGFKPPKRGLPPASAGGATRGRYCVQKNQSLTPLMPKENLGLTFAERPTFFWHVPASSVKTAQFVILAEANQDNNDDDDVVYETTLNVPTKPGIMKFTLPASATPLKVGKRYHWYLTLVCDEQNPIRNPNVEGWVERAQPEPTLTKALQQADARKRPGLYAEAGIWHEALSSYIDLRCSEPNNLKVKSDWGVFLQSVGLNAFAADPIIDCCTNNK</sequence>
<evidence type="ECO:0000313" key="2">
    <source>
        <dbReference type="EMBL" id="BAY96634.1"/>
    </source>
</evidence>
<accession>A0A1Z4MT54</accession>
<feature type="region of interest" description="Disordered" evidence="1">
    <location>
        <begin position="50"/>
        <end position="70"/>
    </location>
</feature>
<dbReference type="KEGG" id="ttq:NIES37_05680"/>
<proteinExistence type="predicted"/>
<name>A0A1Z4MT54_9CYAN</name>
<dbReference type="AlphaFoldDB" id="A0A1Z4MT54"/>
<organism evidence="2 3">
    <name type="scientific">Tolypothrix tenuis PCC 7101</name>
    <dbReference type="NCBI Taxonomy" id="231146"/>
    <lineage>
        <taxon>Bacteria</taxon>
        <taxon>Bacillati</taxon>
        <taxon>Cyanobacteriota</taxon>
        <taxon>Cyanophyceae</taxon>
        <taxon>Nostocales</taxon>
        <taxon>Tolypothrichaceae</taxon>
        <taxon>Tolypothrix</taxon>
    </lineage>
</organism>
<gene>
    <name evidence="2" type="ORF">NIES37_05680</name>
</gene>
<evidence type="ECO:0000313" key="3">
    <source>
        <dbReference type="Proteomes" id="UP000218785"/>
    </source>
</evidence>
<dbReference type="EMBL" id="AP018248">
    <property type="protein sequence ID" value="BAY96634.1"/>
    <property type="molecule type" value="Genomic_DNA"/>
</dbReference>
<dbReference type="Proteomes" id="UP000218785">
    <property type="component" value="Chromosome"/>
</dbReference>
<reference evidence="2 3" key="1">
    <citation type="submission" date="2017-06" db="EMBL/GenBank/DDBJ databases">
        <title>Genome sequencing of cyanobaciteial culture collection at National Institute for Environmental Studies (NIES).</title>
        <authorList>
            <person name="Hirose Y."/>
            <person name="Shimura Y."/>
            <person name="Fujisawa T."/>
            <person name="Nakamura Y."/>
            <person name="Kawachi M."/>
        </authorList>
    </citation>
    <scope>NUCLEOTIDE SEQUENCE [LARGE SCALE GENOMIC DNA]</scope>
    <source>
        <strain evidence="2 3">NIES-37</strain>
    </source>
</reference>
<dbReference type="Pfam" id="PF06051">
    <property type="entry name" value="DUF928"/>
    <property type="match status" value="1"/>
</dbReference>
<evidence type="ECO:0008006" key="4">
    <source>
        <dbReference type="Google" id="ProtNLM"/>
    </source>
</evidence>
<protein>
    <recommendedName>
        <fullName evidence="4">DUF928 domain-containing protein</fullName>
    </recommendedName>
</protein>
<evidence type="ECO:0000256" key="1">
    <source>
        <dbReference type="SAM" id="MobiDB-lite"/>
    </source>
</evidence>
<dbReference type="InterPro" id="IPR010328">
    <property type="entry name" value="DUF928"/>
</dbReference>
<dbReference type="RefSeq" id="WP_096573820.1">
    <property type="nucleotide sequence ID" value="NZ_CAWNJS010000001.1"/>
</dbReference>